<gene>
    <name evidence="2" type="ORF">UFOPK1740_00248</name>
</gene>
<proteinExistence type="predicted"/>
<feature type="domain" description="LTD" evidence="1">
    <location>
        <begin position="13"/>
        <end position="139"/>
    </location>
</feature>
<organism evidence="2">
    <name type="scientific">freshwater metagenome</name>
    <dbReference type="NCBI Taxonomy" id="449393"/>
    <lineage>
        <taxon>unclassified sequences</taxon>
        <taxon>metagenomes</taxon>
        <taxon>ecological metagenomes</taxon>
    </lineage>
</organism>
<evidence type="ECO:0000259" key="1">
    <source>
        <dbReference type="PROSITE" id="PS51841"/>
    </source>
</evidence>
<sequence>MQEAIDNRRNIWSGTLCKKSSTQNILLGLAINHDASGDDNFNVNGEYVLIENGSSSLVNLEGWTLRDTSQRSFKFPKNSSIQPGQRITVKAGFGDNTVAEFFMNSPTPMFENIDKFNGVGDGAYLLDEFGNLRFWTIYN</sequence>
<name>A0A6J6E7E3_9ZZZZ</name>
<dbReference type="InterPro" id="IPR036415">
    <property type="entry name" value="Lamin_tail_dom_sf"/>
</dbReference>
<reference evidence="2" key="1">
    <citation type="submission" date="2020-05" db="EMBL/GenBank/DDBJ databases">
        <authorList>
            <person name="Chiriac C."/>
            <person name="Salcher M."/>
            <person name="Ghai R."/>
            <person name="Kavagutti S V."/>
        </authorList>
    </citation>
    <scope>NUCLEOTIDE SEQUENCE</scope>
</reference>
<dbReference type="EMBL" id="CAEZTU010000006">
    <property type="protein sequence ID" value="CAB4571195.1"/>
    <property type="molecule type" value="Genomic_DNA"/>
</dbReference>
<dbReference type="Pfam" id="PF00932">
    <property type="entry name" value="LTD"/>
    <property type="match status" value="1"/>
</dbReference>
<dbReference type="InterPro" id="IPR001322">
    <property type="entry name" value="Lamin_tail_dom"/>
</dbReference>
<dbReference type="SUPFAM" id="SSF74853">
    <property type="entry name" value="Lamin A/C globular tail domain"/>
    <property type="match status" value="1"/>
</dbReference>
<dbReference type="PROSITE" id="PS51841">
    <property type="entry name" value="LTD"/>
    <property type="match status" value="1"/>
</dbReference>
<evidence type="ECO:0000313" key="2">
    <source>
        <dbReference type="EMBL" id="CAB4571195.1"/>
    </source>
</evidence>
<dbReference type="Gene3D" id="2.60.40.1260">
    <property type="entry name" value="Lamin Tail domain"/>
    <property type="match status" value="1"/>
</dbReference>
<protein>
    <submittedName>
        <fullName evidence="2">Unannotated protein</fullName>
    </submittedName>
</protein>
<accession>A0A6J6E7E3</accession>
<dbReference type="AlphaFoldDB" id="A0A6J6E7E3"/>